<dbReference type="PROSITE" id="PS51257">
    <property type="entry name" value="PROKAR_LIPOPROTEIN"/>
    <property type="match status" value="1"/>
</dbReference>
<dbReference type="AlphaFoldDB" id="A0A3P5XFB1"/>
<name>A0A3P5XFB1_9RHOB</name>
<feature type="chain" id="PRO_5018016196" evidence="1">
    <location>
        <begin position="24"/>
        <end position="105"/>
    </location>
</feature>
<dbReference type="EMBL" id="UXAW01000118">
    <property type="protein sequence ID" value="VDC33430.1"/>
    <property type="molecule type" value="Genomic_DNA"/>
</dbReference>
<evidence type="ECO:0000313" key="3">
    <source>
        <dbReference type="Proteomes" id="UP000277498"/>
    </source>
</evidence>
<evidence type="ECO:0000256" key="1">
    <source>
        <dbReference type="SAM" id="SignalP"/>
    </source>
</evidence>
<keyword evidence="1" id="KW-0732">Signal</keyword>
<keyword evidence="3" id="KW-1185">Reference proteome</keyword>
<accession>A0A3P5XFB1</accession>
<proteinExistence type="predicted"/>
<gene>
    <name evidence="2" type="ORF">XINFAN_03825</name>
</gene>
<protein>
    <submittedName>
        <fullName evidence="2">Uncharacterized protein</fullName>
    </submittedName>
</protein>
<evidence type="ECO:0000313" key="2">
    <source>
        <dbReference type="EMBL" id="VDC33430.1"/>
    </source>
</evidence>
<organism evidence="2 3">
    <name type="scientific">Pseudogemmobacter humi</name>
    <dbReference type="NCBI Taxonomy" id="2483812"/>
    <lineage>
        <taxon>Bacteria</taxon>
        <taxon>Pseudomonadati</taxon>
        <taxon>Pseudomonadota</taxon>
        <taxon>Alphaproteobacteria</taxon>
        <taxon>Rhodobacterales</taxon>
        <taxon>Paracoccaceae</taxon>
        <taxon>Pseudogemmobacter</taxon>
    </lineage>
</organism>
<sequence length="105" mass="11067">MRGLLGPLASLTLYSASSHMAMACVDLDANTGRMFNNCGYKVIVDFKTVGGGCFTNGHGTEVIAAGGWQGTALAMSCGSQGGWQNVWAWCAYDDWVNGTCTPYAQ</sequence>
<feature type="signal peptide" evidence="1">
    <location>
        <begin position="1"/>
        <end position="23"/>
    </location>
</feature>
<reference evidence="2 3" key="1">
    <citation type="submission" date="2018-11" db="EMBL/GenBank/DDBJ databases">
        <authorList>
            <person name="Criscuolo A."/>
        </authorList>
    </citation>
    <scope>NUCLEOTIDE SEQUENCE [LARGE SCALE GENOMIC DNA]</scope>
    <source>
        <strain evidence="2">ACIP111625</strain>
    </source>
</reference>
<dbReference type="Proteomes" id="UP000277498">
    <property type="component" value="Unassembled WGS sequence"/>
</dbReference>